<dbReference type="GO" id="GO:0022857">
    <property type="term" value="F:transmembrane transporter activity"/>
    <property type="evidence" value="ECO:0007669"/>
    <property type="project" value="InterPro"/>
</dbReference>
<dbReference type="Gene3D" id="2.40.420.20">
    <property type="match status" value="1"/>
</dbReference>
<dbReference type="InterPro" id="IPR006143">
    <property type="entry name" value="RND_pump_MFP"/>
</dbReference>
<comment type="caution">
    <text evidence="6">The sequence shown here is derived from an EMBL/GenBank/DDBJ whole genome shotgun (WGS) entry which is preliminary data.</text>
</comment>
<dbReference type="GO" id="GO:0016020">
    <property type="term" value="C:membrane"/>
    <property type="evidence" value="ECO:0007669"/>
    <property type="project" value="InterPro"/>
</dbReference>
<reference evidence="6 7" key="1">
    <citation type="submission" date="2019-03" db="EMBL/GenBank/DDBJ databases">
        <title>Draft Genome Sequence of Massilia arenosa sp. nov., a Novel Massilia Species Isolated from a Sandy-loam Maize Soil.</title>
        <authorList>
            <person name="Raths R."/>
            <person name="Peta V."/>
            <person name="Bucking H."/>
        </authorList>
    </citation>
    <scope>NUCLEOTIDE SEQUENCE [LARGE SCALE GENOMIC DNA]</scope>
    <source>
        <strain evidence="6 7">MC02</strain>
    </source>
</reference>
<keyword evidence="4" id="KW-1133">Transmembrane helix</keyword>
<feature type="transmembrane region" description="Helical" evidence="4">
    <location>
        <begin position="12"/>
        <end position="34"/>
    </location>
</feature>
<dbReference type="OrthoDB" id="9806939at2"/>
<dbReference type="GO" id="GO:0030313">
    <property type="term" value="C:cell envelope"/>
    <property type="evidence" value="ECO:0007669"/>
    <property type="project" value="UniProtKB-SubCell"/>
</dbReference>
<evidence type="ECO:0000313" key="6">
    <source>
        <dbReference type="EMBL" id="TFW29416.1"/>
    </source>
</evidence>
<evidence type="ECO:0000256" key="4">
    <source>
        <dbReference type="SAM" id="Phobius"/>
    </source>
</evidence>
<evidence type="ECO:0000259" key="5">
    <source>
        <dbReference type="Pfam" id="PF25967"/>
    </source>
</evidence>
<name>A0A4Y9SXF0_9BURK</name>
<gene>
    <name evidence="6" type="ORF">E4L96_01475</name>
</gene>
<dbReference type="Pfam" id="PF25967">
    <property type="entry name" value="RND-MFP_C"/>
    <property type="match status" value="1"/>
</dbReference>
<dbReference type="Gene3D" id="2.40.30.170">
    <property type="match status" value="1"/>
</dbReference>
<dbReference type="AlphaFoldDB" id="A0A4Y9SXF0"/>
<dbReference type="Proteomes" id="UP000298438">
    <property type="component" value="Unassembled WGS sequence"/>
</dbReference>
<evidence type="ECO:0000256" key="2">
    <source>
        <dbReference type="ARBA" id="ARBA00009477"/>
    </source>
</evidence>
<comment type="subcellular location">
    <subcellularLocation>
        <location evidence="1">Cell envelope</location>
    </subcellularLocation>
</comment>
<dbReference type="EMBL" id="SPVF01000018">
    <property type="protein sequence ID" value="TFW29416.1"/>
    <property type="molecule type" value="Genomic_DNA"/>
</dbReference>
<dbReference type="PANTHER" id="PTHR32347">
    <property type="entry name" value="EFFLUX SYSTEM COMPONENT YKNX-RELATED"/>
    <property type="match status" value="1"/>
</dbReference>
<proteinExistence type="inferred from homology"/>
<evidence type="ECO:0000256" key="1">
    <source>
        <dbReference type="ARBA" id="ARBA00004196"/>
    </source>
</evidence>
<dbReference type="PANTHER" id="PTHR32347:SF23">
    <property type="entry name" value="BLL5650 PROTEIN"/>
    <property type="match status" value="1"/>
</dbReference>
<dbReference type="PRINTS" id="PR01490">
    <property type="entry name" value="RTXTOXIND"/>
</dbReference>
<evidence type="ECO:0000256" key="3">
    <source>
        <dbReference type="ARBA" id="ARBA00023054"/>
    </source>
</evidence>
<dbReference type="Gene3D" id="1.10.287.470">
    <property type="entry name" value="Helix hairpin bin"/>
    <property type="match status" value="1"/>
</dbReference>
<feature type="domain" description="Multidrug resistance protein MdtA-like C-terminal permuted SH3" evidence="5">
    <location>
        <begin position="342"/>
        <end position="400"/>
    </location>
</feature>
<accession>A0A4Y9SXF0</accession>
<dbReference type="NCBIfam" id="TIGR01730">
    <property type="entry name" value="RND_mfp"/>
    <property type="match status" value="1"/>
</dbReference>
<keyword evidence="7" id="KW-1185">Reference proteome</keyword>
<keyword evidence="4" id="KW-0472">Membrane</keyword>
<dbReference type="InterPro" id="IPR050465">
    <property type="entry name" value="UPF0194_transport"/>
</dbReference>
<dbReference type="Gene3D" id="2.40.50.100">
    <property type="match status" value="1"/>
</dbReference>
<organism evidence="6 7">
    <name type="scientific">Zemynaea arenosa</name>
    <dbReference type="NCBI Taxonomy" id="2561931"/>
    <lineage>
        <taxon>Bacteria</taxon>
        <taxon>Pseudomonadati</taxon>
        <taxon>Pseudomonadota</taxon>
        <taxon>Betaproteobacteria</taxon>
        <taxon>Burkholderiales</taxon>
        <taxon>Oxalobacteraceae</taxon>
        <taxon>Telluria group</taxon>
        <taxon>Zemynaea</taxon>
    </lineage>
</organism>
<comment type="similarity">
    <text evidence="2">Belongs to the membrane fusion protein (MFP) (TC 8.A.1) family.</text>
</comment>
<protein>
    <submittedName>
        <fullName evidence="6">Efflux RND transporter periplasmic adaptor subunit</fullName>
    </submittedName>
</protein>
<sequence length="414" mass="45674">MDTVVPKKRGKLALKIGAGVLAVLLGAGAVWYFVPHGLQVEQRDVRIATVTRGIFNDDIVVRATAEPLNSFILDSIESGRVEEVVVKDGAMVRKGDLLFRMSNTQRNLDLLQRQGERAQQISNLQNLRVAQEASRTDHERRLDDLVFARDQARKAYERNLKLSSQGFISSVALEESHDKLAQAERAVETERKSADLEKRVQHEALVQMDTAIAGLERGLRIVTATVDALAFRAPADGKLTGFRLKVGETVRPDQHIGRIDDPSAFKLTADVDEFYLNRVSVGRHGRVTAQDGKAYDVDVSTIYPQIKDGRFTMEMIFTHGQPQGLNPGQSMDAQVTLGQPAQALLLPNAAFVNDTGGSWVFVLDRRGHAEKRPVRIGRRSNSQIEVLSGLNAGDKVIVSSYAQFGKAETLQLSN</sequence>
<keyword evidence="4" id="KW-0812">Transmembrane</keyword>
<keyword evidence="3" id="KW-0175">Coiled coil</keyword>
<dbReference type="InterPro" id="IPR058627">
    <property type="entry name" value="MdtA-like_C"/>
</dbReference>
<evidence type="ECO:0000313" key="7">
    <source>
        <dbReference type="Proteomes" id="UP000298438"/>
    </source>
</evidence>